<dbReference type="STRING" id="321146.A0A139HTC8"/>
<gene>
    <name evidence="2" type="ORF">AC578_5649</name>
</gene>
<comment type="caution">
    <text evidence="2">The sequence shown here is derived from an EMBL/GenBank/DDBJ whole genome shotgun (WGS) entry which is preliminary data.</text>
</comment>
<reference evidence="2 3" key="1">
    <citation type="submission" date="2015-07" db="EMBL/GenBank/DDBJ databases">
        <title>Comparative genomics of the Sigatoka disease complex on banana suggests a link between parallel evolutionary changes in Pseudocercospora fijiensis and Pseudocercospora eumusae and increased virulence on the banana host.</title>
        <authorList>
            <person name="Chang T.-C."/>
            <person name="Salvucci A."/>
            <person name="Crous P.W."/>
            <person name="Stergiopoulos I."/>
        </authorList>
    </citation>
    <scope>NUCLEOTIDE SEQUENCE [LARGE SCALE GENOMIC DNA]</scope>
    <source>
        <strain evidence="2 3">CBS 114824</strain>
    </source>
</reference>
<feature type="region of interest" description="Disordered" evidence="1">
    <location>
        <begin position="1"/>
        <end position="24"/>
    </location>
</feature>
<dbReference type="Proteomes" id="UP000070133">
    <property type="component" value="Unassembled WGS sequence"/>
</dbReference>
<keyword evidence="3" id="KW-1185">Reference proteome</keyword>
<sequence>MVRRSVRLSAGNEETLPEEGVVPTCDSGPETKPFRFLDLPAELRNRIYSYAFCGESTPRYSLSKFQYPPIALVCKQLRSESLPILFSECHFVLTIGSNVLNAHSWRSAGNLGLQGGTKRCLRLLGSAAVFRHVTFRIFAESEAQGARKYLDLNRWSQAKIWAELDIQSHPTPNVTTRNQFRERDGGLSVHRPSVILPQIDLTLQTAETLVKKLCQREEFKGLTLSDLDKIAKCFRLKLDPATNEMVCG</sequence>
<dbReference type="OrthoDB" id="3632925at2759"/>
<dbReference type="EMBL" id="LFZN01000011">
    <property type="protein sequence ID" value="KXT05677.1"/>
    <property type="molecule type" value="Genomic_DNA"/>
</dbReference>
<proteinExistence type="predicted"/>
<dbReference type="InterPro" id="IPR038883">
    <property type="entry name" value="AN11006-like"/>
</dbReference>
<organism evidence="2 3">
    <name type="scientific">Pseudocercospora eumusae</name>
    <dbReference type="NCBI Taxonomy" id="321146"/>
    <lineage>
        <taxon>Eukaryota</taxon>
        <taxon>Fungi</taxon>
        <taxon>Dikarya</taxon>
        <taxon>Ascomycota</taxon>
        <taxon>Pezizomycotina</taxon>
        <taxon>Dothideomycetes</taxon>
        <taxon>Dothideomycetidae</taxon>
        <taxon>Mycosphaerellales</taxon>
        <taxon>Mycosphaerellaceae</taxon>
        <taxon>Pseudocercospora</taxon>
    </lineage>
</organism>
<evidence type="ECO:0000313" key="2">
    <source>
        <dbReference type="EMBL" id="KXT05677.1"/>
    </source>
</evidence>
<dbReference type="PANTHER" id="PTHR42085">
    <property type="entry name" value="F-BOX DOMAIN-CONTAINING PROTEIN"/>
    <property type="match status" value="1"/>
</dbReference>
<evidence type="ECO:0000256" key="1">
    <source>
        <dbReference type="SAM" id="MobiDB-lite"/>
    </source>
</evidence>
<name>A0A139HTC8_9PEZI</name>
<dbReference type="PANTHER" id="PTHR42085:SF8">
    <property type="entry name" value="F-BOX DOMAIN-CONTAINING PROTEIN"/>
    <property type="match status" value="1"/>
</dbReference>
<dbReference type="AlphaFoldDB" id="A0A139HTC8"/>
<evidence type="ECO:0008006" key="4">
    <source>
        <dbReference type="Google" id="ProtNLM"/>
    </source>
</evidence>
<protein>
    <recommendedName>
        <fullName evidence="4">F-box domain-containing protein</fullName>
    </recommendedName>
</protein>
<evidence type="ECO:0000313" key="3">
    <source>
        <dbReference type="Proteomes" id="UP000070133"/>
    </source>
</evidence>
<accession>A0A139HTC8</accession>